<evidence type="ECO:0000256" key="2">
    <source>
        <dbReference type="SAM" id="Phobius"/>
    </source>
</evidence>
<evidence type="ECO:0000313" key="4">
    <source>
        <dbReference type="Proteomes" id="UP000233556"/>
    </source>
</evidence>
<dbReference type="Proteomes" id="UP000233556">
    <property type="component" value="Unassembled WGS sequence"/>
</dbReference>
<dbReference type="OrthoDB" id="276744at2759"/>
<protein>
    <submittedName>
        <fullName evidence="3">Uncharacterized protein</fullName>
    </submittedName>
</protein>
<sequence length="166" mass="18658">MSSLGLPSRGETRTYQARPVKGHKDDQRIGASVIREEAEGAGTVRSGEVKAQRYLINVYKYMTERAKKAEPDSSQWCPVSGAQLPGVISPAIRDDKGPTNTQVLNKANSILACIRNSVASRTRAVIVPLYLYLYLEYCVLFWAPLYKKDIELLERVQRRTSPMRRG</sequence>
<accession>A0A2I0TQY5</accession>
<organism evidence="3 4">
    <name type="scientific">Limosa lapponica baueri</name>
    <dbReference type="NCBI Taxonomy" id="1758121"/>
    <lineage>
        <taxon>Eukaryota</taxon>
        <taxon>Metazoa</taxon>
        <taxon>Chordata</taxon>
        <taxon>Craniata</taxon>
        <taxon>Vertebrata</taxon>
        <taxon>Euteleostomi</taxon>
        <taxon>Archelosauria</taxon>
        <taxon>Archosauria</taxon>
        <taxon>Dinosauria</taxon>
        <taxon>Saurischia</taxon>
        <taxon>Theropoda</taxon>
        <taxon>Coelurosauria</taxon>
        <taxon>Aves</taxon>
        <taxon>Neognathae</taxon>
        <taxon>Neoaves</taxon>
        <taxon>Charadriiformes</taxon>
        <taxon>Scolopacidae</taxon>
        <taxon>Limosa</taxon>
    </lineage>
</organism>
<gene>
    <name evidence="3" type="ORF">llap_13483</name>
</gene>
<feature type="transmembrane region" description="Helical" evidence="2">
    <location>
        <begin position="124"/>
        <end position="145"/>
    </location>
</feature>
<name>A0A2I0TQY5_LIMLA</name>
<evidence type="ECO:0000256" key="1">
    <source>
        <dbReference type="SAM" id="MobiDB-lite"/>
    </source>
</evidence>
<keyword evidence="2" id="KW-1133">Transmembrane helix</keyword>
<reference evidence="4" key="2">
    <citation type="submission" date="2017-12" db="EMBL/GenBank/DDBJ databases">
        <title>Genome sequence of the Bar-tailed Godwit (Limosa lapponica baueri).</title>
        <authorList>
            <person name="Lima N.C.B."/>
            <person name="Parody-Merino A.M."/>
            <person name="Battley P.F."/>
            <person name="Fidler A.E."/>
            <person name="Prosdocimi F."/>
        </authorList>
    </citation>
    <scope>NUCLEOTIDE SEQUENCE [LARGE SCALE GENOMIC DNA]</scope>
</reference>
<keyword evidence="4" id="KW-1185">Reference proteome</keyword>
<dbReference type="AlphaFoldDB" id="A0A2I0TQY5"/>
<evidence type="ECO:0000313" key="3">
    <source>
        <dbReference type="EMBL" id="PKU36214.1"/>
    </source>
</evidence>
<keyword evidence="2" id="KW-0472">Membrane</keyword>
<keyword evidence="2" id="KW-0812">Transmembrane</keyword>
<feature type="region of interest" description="Disordered" evidence="1">
    <location>
        <begin position="1"/>
        <end position="29"/>
    </location>
</feature>
<dbReference type="EMBL" id="KZ507792">
    <property type="protein sequence ID" value="PKU36214.1"/>
    <property type="molecule type" value="Genomic_DNA"/>
</dbReference>
<reference evidence="4" key="1">
    <citation type="submission" date="2017-11" db="EMBL/GenBank/DDBJ databases">
        <authorList>
            <person name="Lima N.C."/>
            <person name="Parody-Merino A.M."/>
            <person name="Battley P.F."/>
            <person name="Fidler A.E."/>
            <person name="Prosdocimi F."/>
        </authorList>
    </citation>
    <scope>NUCLEOTIDE SEQUENCE [LARGE SCALE GENOMIC DNA]</scope>
</reference>
<proteinExistence type="predicted"/>